<keyword evidence="5" id="KW-0418">Kinase</keyword>
<dbReference type="EMBL" id="LGKP01000010">
    <property type="protein sequence ID" value="KPL90744.1"/>
    <property type="molecule type" value="Genomic_DNA"/>
</dbReference>
<evidence type="ECO:0000313" key="12">
    <source>
        <dbReference type="Proteomes" id="UP000050277"/>
    </source>
</evidence>
<dbReference type="CDD" id="cd14014">
    <property type="entry name" value="STKc_PknB_like"/>
    <property type="match status" value="1"/>
</dbReference>
<evidence type="ECO:0000256" key="4">
    <source>
        <dbReference type="ARBA" id="ARBA00022741"/>
    </source>
</evidence>
<comment type="catalytic activity">
    <reaction evidence="7">
        <text>L-threonyl-[protein] + ATP = O-phospho-L-threonyl-[protein] + ADP + H(+)</text>
        <dbReference type="Rhea" id="RHEA:46608"/>
        <dbReference type="Rhea" id="RHEA-COMP:11060"/>
        <dbReference type="Rhea" id="RHEA-COMP:11605"/>
        <dbReference type="ChEBI" id="CHEBI:15378"/>
        <dbReference type="ChEBI" id="CHEBI:30013"/>
        <dbReference type="ChEBI" id="CHEBI:30616"/>
        <dbReference type="ChEBI" id="CHEBI:61977"/>
        <dbReference type="ChEBI" id="CHEBI:456216"/>
        <dbReference type="EC" id="2.7.11.1"/>
    </reaction>
</comment>
<dbReference type="Pfam" id="PF00069">
    <property type="entry name" value="Pkinase"/>
    <property type="match status" value="1"/>
</dbReference>
<keyword evidence="4" id="KW-0547">Nucleotide-binding</keyword>
<proteinExistence type="predicted"/>
<dbReference type="RefSeq" id="WP_054533341.1">
    <property type="nucleotide sequence ID" value="NZ_LGKP01000010.1"/>
</dbReference>
<dbReference type="PANTHER" id="PTHR24363">
    <property type="entry name" value="SERINE/THREONINE PROTEIN KINASE"/>
    <property type="match status" value="1"/>
</dbReference>
<dbReference type="PANTHER" id="PTHR24363:SF0">
    <property type="entry name" value="SERINE_THREONINE KINASE LIKE DOMAIN CONTAINING 1"/>
    <property type="match status" value="1"/>
</dbReference>
<dbReference type="Gene3D" id="1.10.510.10">
    <property type="entry name" value="Transferase(Phosphotransferase) domain 1"/>
    <property type="match status" value="1"/>
</dbReference>
<organism evidence="11 12">
    <name type="scientific">Herpetosiphon geysericola</name>
    <dbReference type="NCBI Taxonomy" id="70996"/>
    <lineage>
        <taxon>Bacteria</taxon>
        <taxon>Bacillati</taxon>
        <taxon>Chloroflexota</taxon>
        <taxon>Chloroflexia</taxon>
        <taxon>Herpetosiphonales</taxon>
        <taxon>Herpetosiphonaceae</taxon>
        <taxon>Herpetosiphon</taxon>
    </lineage>
</organism>
<dbReference type="OrthoDB" id="5632033at2"/>
<evidence type="ECO:0000259" key="10">
    <source>
        <dbReference type="PROSITE" id="PS50011"/>
    </source>
</evidence>
<sequence>MQCPACGTTVTNTQSSSCDHCNAPLPQLLVAGALVMNQYRVLQPLREGGTGQIYLAEDTRTFNRQCILKRTQLQGGSEARRMFATEAELLTKLRHPQIPQVFAYFEEAGVATIVMEYVAGRDLEHGLSHILLDGSFMAGKARPFEQVLRDGIVVCKILEYLHGLKPAIVHGDIKPANLIRDRESNELFLVDFGAAAISGDGKTYGTPGYAAPEQYRNQRYPASDIYNLAATIYQLLTDDDPTQHPLQFPKLASLPQRMQQVLGRALHEDLSQRPNATIFRDLLEETLEPTLVQPFKFPSGITPYTGHDLAQAIQADWGYGLHALVNGDLNTWLRQHQQTELAIKVHRMLVQNERPERVLDFLVGSLAPNLLAAEVKFEYNTVILPLDGMTATPLTVTARNRAAHIKAVDAPSWLQVGPPELYVVPDQPQQFQFGIDLDRNPMPGQSASVSFEIRVGNEKPQRRKLKIQLAQGTLPKPDTGDLWPLIAGFGGGAVFLSIVLAVVYYPNNSLLIEAAVGALIGIIWAMMFAERKHDVILQLLLSIGGALLAGSVYAIYIFGAFNPFSLTAFFYALGGSLGCNAIYQYFFKQL</sequence>
<gene>
    <name evidence="11" type="ORF">SE18_05085</name>
</gene>
<accession>A0A0P6YZV8</accession>
<feature type="transmembrane region" description="Helical" evidence="9">
    <location>
        <begin position="482"/>
        <end position="503"/>
    </location>
</feature>
<keyword evidence="9" id="KW-0812">Transmembrane</keyword>
<keyword evidence="2" id="KW-0723">Serine/threonine-protein kinase</keyword>
<dbReference type="PROSITE" id="PS50011">
    <property type="entry name" value="PROTEIN_KINASE_DOM"/>
    <property type="match status" value="1"/>
</dbReference>
<dbReference type="GO" id="GO:0004674">
    <property type="term" value="F:protein serine/threonine kinase activity"/>
    <property type="evidence" value="ECO:0007669"/>
    <property type="project" value="UniProtKB-KW"/>
</dbReference>
<name>A0A0P6YZV8_9CHLR</name>
<keyword evidence="3" id="KW-0808">Transferase</keyword>
<feature type="transmembrane region" description="Helical" evidence="9">
    <location>
        <begin position="568"/>
        <end position="587"/>
    </location>
</feature>
<evidence type="ECO:0000256" key="3">
    <source>
        <dbReference type="ARBA" id="ARBA00022679"/>
    </source>
</evidence>
<evidence type="ECO:0000256" key="5">
    <source>
        <dbReference type="ARBA" id="ARBA00022777"/>
    </source>
</evidence>
<evidence type="ECO:0000256" key="1">
    <source>
        <dbReference type="ARBA" id="ARBA00012513"/>
    </source>
</evidence>
<evidence type="ECO:0000256" key="9">
    <source>
        <dbReference type="SAM" id="Phobius"/>
    </source>
</evidence>
<dbReference type="GO" id="GO:0005524">
    <property type="term" value="F:ATP binding"/>
    <property type="evidence" value="ECO:0007669"/>
    <property type="project" value="UniProtKB-KW"/>
</dbReference>
<dbReference type="Gene3D" id="3.30.200.20">
    <property type="entry name" value="Phosphorylase Kinase, domain 1"/>
    <property type="match status" value="1"/>
</dbReference>
<evidence type="ECO:0000256" key="7">
    <source>
        <dbReference type="ARBA" id="ARBA00047899"/>
    </source>
</evidence>
<evidence type="ECO:0000256" key="8">
    <source>
        <dbReference type="ARBA" id="ARBA00048679"/>
    </source>
</evidence>
<dbReference type="Proteomes" id="UP000050277">
    <property type="component" value="Unassembled WGS sequence"/>
</dbReference>
<comment type="caution">
    <text evidence="11">The sequence shown here is derived from an EMBL/GenBank/DDBJ whole genome shotgun (WGS) entry which is preliminary data.</text>
</comment>
<evidence type="ECO:0000313" key="11">
    <source>
        <dbReference type="EMBL" id="KPL90744.1"/>
    </source>
</evidence>
<dbReference type="STRING" id="70996.SE18_05085"/>
<dbReference type="EC" id="2.7.11.1" evidence="1"/>
<dbReference type="InterPro" id="IPR011009">
    <property type="entry name" value="Kinase-like_dom_sf"/>
</dbReference>
<evidence type="ECO:0000256" key="2">
    <source>
        <dbReference type="ARBA" id="ARBA00022527"/>
    </source>
</evidence>
<reference evidence="11 12" key="1">
    <citation type="submission" date="2015-07" db="EMBL/GenBank/DDBJ databases">
        <title>Whole genome sequence of Herpetosiphon geysericola DSM 7119.</title>
        <authorList>
            <person name="Hemp J."/>
            <person name="Ward L.M."/>
            <person name="Pace L.A."/>
            <person name="Fischer W.W."/>
        </authorList>
    </citation>
    <scope>NUCLEOTIDE SEQUENCE [LARGE SCALE GENOMIC DNA]</scope>
    <source>
        <strain evidence="11 12">DSM 7119</strain>
    </source>
</reference>
<protein>
    <recommendedName>
        <fullName evidence="1">non-specific serine/threonine protein kinase</fullName>
        <ecNumber evidence="1">2.7.11.1</ecNumber>
    </recommendedName>
</protein>
<dbReference type="SMART" id="SM00220">
    <property type="entry name" value="S_TKc"/>
    <property type="match status" value="1"/>
</dbReference>
<comment type="catalytic activity">
    <reaction evidence="8">
        <text>L-seryl-[protein] + ATP = O-phospho-L-seryl-[protein] + ADP + H(+)</text>
        <dbReference type="Rhea" id="RHEA:17989"/>
        <dbReference type="Rhea" id="RHEA-COMP:9863"/>
        <dbReference type="Rhea" id="RHEA-COMP:11604"/>
        <dbReference type="ChEBI" id="CHEBI:15378"/>
        <dbReference type="ChEBI" id="CHEBI:29999"/>
        <dbReference type="ChEBI" id="CHEBI:30616"/>
        <dbReference type="ChEBI" id="CHEBI:83421"/>
        <dbReference type="ChEBI" id="CHEBI:456216"/>
        <dbReference type="EC" id="2.7.11.1"/>
    </reaction>
</comment>
<feature type="domain" description="Protein kinase" evidence="10">
    <location>
        <begin position="39"/>
        <end position="291"/>
    </location>
</feature>
<feature type="transmembrane region" description="Helical" evidence="9">
    <location>
        <begin position="510"/>
        <end position="529"/>
    </location>
</feature>
<evidence type="ECO:0000256" key="6">
    <source>
        <dbReference type="ARBA" id="ARBA00022840"/>
    </source>
</evidence>
<dbReference type="InterPro" id="IPR000719">
    <property type="entry name" value="Prot_kinase_dom"/>
</dbReference>
<keyword evidence="12" id="KW-1185">Reference proteome</keyword>
<keyword evidence="6" id="KW-0067">ATP-binding</keyword>
<dbReference type="PATRIC" id="fig|70996.4.peg.2672"/>
<feature type="transmembrane region" description="Helical" evidence="9">
    <location>
        <begin position="535"/>
        <end position="556"/>
    </location>
</feature>
<dbReference type="SUPFAM" id="SSF56112">
    <property type="entry name" value="Protein kinase-like (PK-like)"/>
    <property type="match status" value="1"/>
</dbReference>
<keyword evidence="9" id="KW-1133">Transmembrane helix</keyword>
<keyword evidence="9" id="KW-0472">Membrane</keyword>
<dbReference type="AlphaFoldDB" id="A0A0P6YZV8"/>